<evidence type="ECO:0000313" key="5">
    <source>
        <dbReference type="Proteomes" id="UP000242886"/>
    </source>
</evidence>
<accession>A0A7Z7MVR2</accession>
<dbReference type="PANTHER" id="PTHR44395:SF1">
    <property type="entry name" value="PROTEIN O-MANNOSYL-TRANSFERASE TMTC3"/>
    <property type="match status" value="1"/>
</dbReference>
<dbReference type="InterPro" id="IPR013105">
    <property type="entry name" value="TPR_2"/>
</dbReference>
<dbReference type="SUPFAM" id="SSF48452">
    <property type="entry name" value="TPR-like"/>
    <property type="match status" value="2"/>
</dbReference>
<dbReference type="RefSeq" id="WP_154717037.1">
    <property type="nucleotide sequence ID" value="NZ_LT837803.1"/>
</dbReference>
<dbReference type="InterPro" id="IPR011990">
    <property type="entry name" value="TPR-like_helical_dom_sf"/>
</dbReference>
<feature type="repeat" description="TPR" evidence="3">
    <location>
        <begin position="326"/>
        <end position="359"/>
    </location>
</feature>
<dbReference type="Pfam" id="PF13432">
    <property type="entry name" value="TPR_16"/>
    <property type="match status" value="2"/>
</dbReference>
<gene>
    <name evidence="4" type="ORF">SDENCHOL_20553</name>
</gene>
<keyword evidence="2 3" id="KW-0802">TPR repeat</keyword>
<dbReference type="Gene3D" id="1.25.40.10">
    <property type="entry name" value="Tetratricopeptide repeat domain"/>
    <property type="match status" value="5"/>
</dbReference>
<dbReference type="InterPro" id="IPR019734">
    <property type="entry name" value="TPR_rpt"/>
</dbReference>
<feature type="repeat" description="TPR" evidence="3">
    <location>
        <begin position="154"/>
        <end position="187"/>
    </location>
</feature>
<keyword evidence="1" id="KW-0677">Repeat</keyword>
<protein>
    <submittedName>
        <fullName evidence="4">Sulfotransferase</fullName>
    </submittedName>
</protein>
<dbReference type="Gene3D" id="3.40.50.300">
    <property type="entry name" value="P-loop containing nucleotide triphosphate hydrolases"/>
    <property type="match status" value="1"/>
</dbReference>
<dbReference type="Proteomes" id="UP000242886">
    <property type="component" value="Chromosome SDENCHOL"/>
</dbReference>
<keyword evidence="5" id="KW-1185">Reference proteome</keyword>
<feature type="repeat" description="TPR" evidence="3">
    <location>
        <begin position="222"/>
        <end position="255"/>
    </location>
</feature>
<dbReference type="SMART" id="SM00028">
    <property type="entry name" value="TPR"/>
    <property type="match status" value="10"/>
</dbReference>
<dbReference type="AlphaFoldDB" id="A0A7Z7MVR2"/>
<evidence type="ECO:0000313" key="4">
    <source>
        <dbReference type="EMBL" id="SMB28086.1"/>
    </source>
</evidence>
<dbReference type="EMBL" id="LT837803">
    <property type="protein sequence ID" value="SMB28086.1"/>
    <property type="molecule type" value="Genomic_DNA"/>
</dbReference>
<name>A0A7Z7MVR2_9PROT</name>
<dbReference type="InterPro" id="IPR027417">
    <property type="entry name" value="P-loop_NTPase"/>
</dbReference>
<dbReference type="PROSITE" id="PS50005">
    <property type="entry name" value="TPR"/>
    <property type="match status" value="5"/>
</dbReference>
<dbReference type="GO" id="GO:0035269">
    <property type="term" value="P:protein O-linked glycosylation via mannose"/>
    <property type="evidence" value="ECO:0007669"/>
    <property type="project" value="TreeGrafter"/>
</dbReference>
<evidence type="ECO:0000256" key="2">
    <source>
        <dbReference type="ARBA" id="ARBA00022803"/>
    </source>
</evidence>
<dbReference type="PROSITE" id="PS50293">
    <property type="entry name" value="TPR_REGION"/>
    <property type="match status" value="1"/>
</dbReference>
<evidence type="ECO:0000256" key="1">
    <source>
        <dbReference type="ARBA" id="ARBA00022737"/>
    </source>
</evidence>
<organism evidence="4 5">
    <name type="scientific">Sterolibacterium denitrificans</name>
    <dbReference type="NCBI Taxonomy" id="157592"/>
    <lineage>
        <taxon>Bacteria</taxon>
        <taxon>Pseudomonadati</taxon>
        <taxon>Pseudomonadota</taxon>
        <taxon>Betaproteobacteria</taxon>
        <taxon>Nitrosomonadales</taxon>
        <taxon>Sterolibacteriaceae</taxon>
        <taxon>Sterolibacterium</taxon>
    </lineage>
</organism>
<evidence type="ECO:0000256" key="3">
    <source>
        <dbReference type="PROSITE-ProRule" id="PRU00339"/>
    </source>
</evidence>
<dbReference type="SUPFAM" id="SSF52540">
    <property type="entry name" value="P-loop containing nucleoside triphosphate hydrolases"/>
    <property type="match status" value="1"/>
</dbReference>
<dbReference type="Pfam" id="PF14559">
    <property type="entry name" value="TPR_19"/>
    <property type="match status" value="2"/>
</dbReference>
<dbReference type="PANTHER" id="PTHR44395">
    <property type="match status" value="1"/>
</dbReference>
<dbReference type="Pfam" id="PF13469">
    <property type="entry name" value="Sulfotransfer_3"/>
    <property type="match status" value="1"/>
</dbReference>
<dbReference type="Pfam" id="PF07719">
    <property type="entry name" value="TPR_2"/>
    <property type="match status" value="1"/>
</dbReference>
<feature type="repeat" description="TPR" evidence="3">
    <location>
        <begin position="52"/>
        <end position="85"/>
    </location>
</feature>
<dbReference type="GO" id="GO:0000030">
    <property type="term" value="F:mannosyltransferase activity"/>
    <property type="evidence" value="ECO:0007669"/>
    <property type="project" value="TreeGrafter"/>
</dbReference>
<proteinExistence type="predicted"/>
<feature type="repeat" description="TPR" evidence="3">
    <location>
        <begin position="292"/>
        <end position="325"/>
    </location>
</feature>
<reference evidence="4" key="1">
    <citation type="submission" date="2017-03" db="EMBL/GenBank/DDBJ databases">
        <authorList>
            <consortium name="AG Boll"/>
        </authorList>
    </citation>
    <scope>NUCLEOTIDE SEQUENCE [LARGE SCALE GENOMIC DNA]</scope>
    <source>
        <strain evidence="4">Chol</strain>
    </source>
</reference>
<sequence length="723" mass="79666">MSAATPQPAATTDRRVSLPEAFALALRYQRENRLAEAEALLRRILHAAPRHAPALHLLGVVLHQGGRTDLAAELLRQAVDAAPDEALYRANLCEMYRLLRRLDEAVAQGERAAALAPDLALAHSNLGIACYDQGALAQARAHQERALALDPQLPAALNNLGSILRDQKDRPGAIARYRQVLALQPGHAEACNNLASVLTESEQPEAAIQLLLPLLQRLPDYAEAHCNLGTAFLALERFDKAAHGFRRALALKPDHAEACLGLAQVQQELGALDEAQAMAERALTLAPPKKCPPAHVLLGRIYNEAGYPERSRQAFTQALALDPTLPSAYLGRGHLSMELGDLQGAEADFRRALHLSEETPLGLLGARLALAQVDKVREGDENMAALVAEGAKIDELPELKALPLHFALGKCYEDTKQYDLAFHHYQAGCRLKRQRIDYSAERTESIGDAIRGFFSKENIDRLRGEGCASNLPIFVLGMPRSGTTLTETILASHPLVHGAGELHDIIRIAGNPCDSPNPPDDEPQAAGYPLNLQDITPAALQQMGRRYIAGLQARAPAAARITDKMPANFNYLGLIHLMLPQAKIVHVKRNPVDTCLSCYTRLFGRSQYQSYDLAELGRYYRNYARLMQHWREVLPPGAFHEIQYEALVADQEGQARALLDYCELPWDAACMDFHKTERSVRTASVTQVRQPIYQTSVEKWRHYEKHLGPLLEALGDLVPASYS</sequence>